<evidence type="ECO:0008006" key="4">
    <source>
        <dbReference type="Google" id="ProtNLM"/>
    </source>
</evidence>
<organism evidence="1 3">
    <name type="scientific">Maribacter cobaltidurans</name>
    <dbReference type="NCBI Taxonomy" id="1178778"/>
    <lineage>
        <taxon>Bacteria</taxon>
        <taxon>Pseudomonadati</taxon>
        <taxon>Bacteroidota</taxon>
        <taxon>Flavobacteriia</taxon>
        <taxon>Flavobacteriales</taxon>
        <taxon>Flavobacteriaceae</taxon>
        <taxon>Maribacter</taxon>
    </lineage>
</organism>
<keyword evidence="3" id="KW-1185">Reference proteome</keyword>
<dbReference type="KEGG" id="marb:CJ263_19655"/>
<dbReference type="KEGG" id="marb:CJ263_18790"/>
<reference evidence="1 3" key="1">
    <citation type="submission" date="2017-08" db="EMBL/GenBank/DDBJ databases">
        <title>The complete genome sequence of Maribacter sp. B1, isolated from deep-sea sediment.</title>
        <authorList>
            <person name="Wu Y.-H."/>
            <person name="Cheng H."/>
            <person name="Xu X.-W."/>
        </authorList>
    </citation>
    <scope>NUCLEOTIDE SEQUENCE [LARGE SCALE GENOMIC DNA]</scope>
    <source>
        <strain evidence="1 3">B1</strain>
    </source>
</reference>
<evidence type="ECO:0000313" key="2">
    <source>
        <dbReference type="EMBL" id="ASV32261.1"/>
    </source>
</evidence>
<accession>A0A223VB58</accession>
<dbReference type="AlphaFoldDB" id="A0A223VB58"/>
<evidence type="ECO:0000313" key="3">
    <source>
        <dbReference type="Proteomes" id="UP000215244"/>
    </source>
</evidence>
<proteinExistence type="predicted"/>
<dbReference type="EMBL" id="CP022957">
    <property type="protein sequence ID" value="ASV32261.1"/>
    <property type="molecule type" value="Genomic_DNA"/>
</dbReference>
<protein>
    <recommendedName>
        <fullName evidence="4">Phosphate ABC transporter substrate-binding protein</fullName>
    </recommendedName>
</protein>
<name>A0A223VB58_9FLAO</name>
<sequence length="74" mass="8889">MKYTKRFERAFGLTPEGHIDFPKKISNVRLSRIDNYLKMGGCCYCFPHGIETTNSKYSKRTRNWKKHRRNQYKG</sequence>
<dbReference type="Proteomes" id="UP000215244">
    <property type="component" value="Chromosome"/>
</dbReference>
<dbReference type="EMBL" id="CP022957">
    <property type="protein sequence ID" value="ASV32099.1"/>
    <property type="molecule type" value="Genomic_DNA"/>
</dbReference>
<dbReference type="RefSeq" id="WP_094998673.1">
    <property type="nucleotide sequence ID" value="NZ_CP022957.1"/>
</dbReference>
<gene>
    <name evidence="1" type="ORF">CJ263_18790</name>
    <name evidence="2" type="ORF">CJ263_19655</name>
</gene>
<evidence type="ECO:0000313" key="1">
    <source>
        <dbReference type="EMBL" id="ASV32099.1"/>
    </source>
</evidence>